<evidence type="ECO:0000313" key="4">
    <source>
        <dbReference type="EMBL" id="TYP08837.1"/>
    </source>
</evidence>
<dbReference type="InterPro" id="IPR036188">
    <property type="entry name" value="FAD/NAD-bd_sf"/>
</dbReference>
<reference evidence="4 6" key="2">
    <citation type="submission" date="2019-07" db="EMBL/GenBank/DDBJ databases">
        <title>Genomic Encyclopedia of Type Strains, Phase I: the one thousand microbial genomes (KMG-I) project.</title>
        <authorList>
            <person name="Kyrpides N."/>
        </authorList>
    </citation>
    <scope>NUCLEOTIDE SEQUENCE [LARGE SCALE GENOMIC DNA]</scope>
    <source>
        <strain evidence="4 6">DSM 17909</strain>
    </source>
</reference>
<keyword evidence="6" id="KW-1185">Reference proteome</keyword>
<dbReference type="EMBL" id="FO704550">
    <property type="protein sequence ID" value="CDG16637.1"/>
    <property type="molecule type" value="Genomic_DNA"/>
</dbReference>
<name>A0A068QNR0_9GAMM</name>
<accession>A0A068QNR0</accession>
<feature type="domain" description="FAD dependent oxidoreductase" evidence="2">
    <location>
        <begin position="3"/>
        <end position="52"/>
    </location>
</feature>
<evidence type="ECO:0000259" key="2">
    <source>
        <dbReference type="Pfam" id="PF01266"/>
    </source>
</evidence>
<keyword evidence="1" id="KW-0560">Oxidoreductase</keyword>
<dbReference type="GO" id="GO:0016491">
    <property type="term" value="F:oxidoreductase activity"/>
    <property type="evidence" value="ECO:0007669"/>
    <property type="project" value="UniProtKB-KW"/>
</dbReference>
<gene>
    <name evidence="4" type="ORF">LY16_01495</name>
    <name evidence="3" type="ORF">XDD1_0934</name>
</gene>
<dbReference type="AlphaFoldDB" id="A0A068QNR0"/>
<dbReference type="Gene3D" id="3.50.50.60">
    <property type="entry name" value="FAD/NAD(P)-binding domain"/>
    <property type="match status" value="1"/>
</dbReference>
<dbReference type="KEGG" id="xdo:XDD1_0934"/>
<reference evidence="3 5" key="1">
    <citation type="submission" date="2013-07" db="EMBL/GenBank/DDBJ databases">
        <authorList>
            <person name="Genoscope - CEA"/>
        </authorList>
    </citation>
    <scope>NUCLEOTIDE SEQUENCE [LARGE SCALE GENOMIC DNA]</scope>
    <source>
        <strain evidence="3">FRM16</strain>
        <strain evidence="5">FRM16 / DSM 17909</strain>
    </source>
</reference>
<evidence type="ECO:0000256" key="1">
    <source>
        <dbReference type="ARBA" id="ARBA00023002"/>
    </source>
</evidence>
<dbReference type="RefSeq" id="WP_045969032.1">
    <property type="nucleotide sequence ID" value="NZ_CAWMED010000001.1"/>
</dbReference>
<dbReference type="EMBL" id="VNHN01000019">
    <property type="protein sequence ID" value="TYP08837.1"/>
    <property type="molecule type" value="Genomic_DNA"/>
</dbReference>
<proteinExistence type="predicted"/>
<protein>
    <submittedName>
        <fullName evidence="4">FAD dependent oxidoreductase</fullName>
    </submittedName>
</protein>
<dbReference type="InterPro" id="IPR006076">
    <property type="entry name" value="FAD-dep_OxRdtase"/>
</dbReference>
<organism evidence="3 5">
    <name type="scientific">Xenorhabdus doucetiae</name>
    <dbReference type="NCBI Taxonomy" id="351671"/>
    <lineage>
        <taxon>Bacteria</taxon>
        <taxon>Pseudomonadati</taxon>
        <taxon>Pseudomonadota</taxon>
        <taxon>Gammaproteobacteria</taxon>
        <taxon>Enterobacterales</taxon>
        <taxon>Morganellaceae</taxon>
        <taxon>Xenorhabdus</taxon>
    </lineage>
</organism>
<sequence length="73" mass="8005">MHIVIIGAGVSGIATAWQFRRLYPDCHITLLDREAPGSVASNKGTEAFRTFWPNDITGGLFTQQLEQSVDSLV</sequence>
<dbReference type="SUPFAM" id="SSF51905">
    <property type="entry name" value="FAD/NAD(P)-binding domain"/>
    <property type="match status" value="1"/>
</dbReference>
<evidence type="ECO:0000313" key="5">
    <source>
        <dbReference type="Proteomes" id="UP000032721"/>
    </source>
</evidence>
<dbReference type="Proteomes" id="UP000324170">
    <property type="component" value="Unassembled WGS sequence"/>
</dbReference>
<evidence type="ECO:0000313" key="6">
    <source>
        <dbReference type="Proteomes" id="UP000324170"/>
    </source>
</evidence>
<dbReference type="HOGENOM" id="CLU_2704000_0_0_6"/>
<dbReference type="Pfam" id="PF01266">
    <property type="entry name" value="DAO"/>
    <property type="match status" value="1"/>
</dbReference>
<dbReference type="Proteomes" id="UP000032721">
    <property type="component" value="Chromosome"/>
</dbReference>
<evidence type="ECO:0000313" key="3">
    <source>
        <dbReference type="EMBL" id="CDG16637.1"/>
    </source>
</evidence>
<dbReference type="STRING" id="351671.XDD1_0934"/>